<dbReference type="AlphaFoldDB" id="A0A642EQG4"/>
<evidence type="ECO:0000313" key="3">
    <source>
        <dbReference type="Proteomes" id="UP000479773"/>
    </source>
</evidence>
<sequence length="136" mass="15381">MNKRFIIVLLAFVFVSMANAKADIPKVWEVNGVYTLVEVESPSGYGLIKSITIGNEYAYNSTEIKIVVIDGVNSVRIDWVAEGNRYPVTYSVGYDNTVIIPNFLRRRFIVSVEYTFAGSMAGIQYAYETRVFEIRS</sequence>
<dbReference type="EMBL" id="VWEQ01000049">
    <property type="protein sequence ID" value="KAA4747083.1"/>
    <property type="molecule type" value="Genomic_DNA"/>
</dbReference>
<proteinExistence type="predicted"/>
<dbReference type="Proteomes" id="UP000479773">
    <property type="component" value="Unassembled WGS sequence"/>
</dbReference>
<name>A0A642EQG4_BACFG</name>
<evidence type="ECO:0000256" key="1">
    <source>
        <dbReference type="SAM" id="SignalP"/>
    </source>
</evidence>
<evidence type="ECO:0000313" key="2">
    <source>
        <dbReference type="EMBL" id="KAA4747083.1"/>
    </source>
</evidence>
<dbReference type="RefSeq" id="WP_032560642.1">
    <property type="nucleotide sequence ID" value="NZ_CAAKNW010000148.1"/>
</dbReference>
<keyword evidence="1" id="KW-0732">Signal</keyword>
<organism evidence="2 3">
    <name type="scientific">Bacteroides fragilis</name>
    <dbReference type="NCBI Taxonomy" id="817"/>
    <lineage>
        <taxon>Bacteria</taxon>
        <taxon>Pseudomonadati</taxon>
        <taxon>Bacteroidota</taxon>
        <taxon>Bacteroidia</taxon>
        <taxon>Bacteroidales</taxon>
        <taxon>Bacteroidaceae</taxon>
        <taxon>Bacteroides</taxon>
    </lineage>
</organism>
<reference evidence="2 3" key="1">
    <citation type="journal article" date="2019" name="Nat. Med.">
        <title>A library of human gut bacterial isolates paired with longitudinal multiomics data enables mechanistic microbiome research.</title>
        <authorList>
            <person name="Poyet M."/>
            <person name="Groussin M."/>
            <person name="Gibbons S.M."/>
            <person name="Avila-Pacheco J."/>
            <person name="Jiang X."/>
            <person name="Kearney S.M."/>
            <person name="Perrotta A.R."/>
            <person name="Berdy B."/>
            <person name="Zhao S."/>
            <person name="Lieberman T.D."/>
            <person name="Swanson P.K."/>
            <person name="Smith M."/>
            <person name="Roesemann S."/>
            <person name="Alexander J.E."/>
            <person name="Rich S.A."/>
            <person name="Livny J."/>
            <person name="Vlamakis H."/>
            <person name="Clish C."/>
            <person name="Bullock K."/>
            <person name="Deik A."/>
            <person name="Scott J."/>
            <person name="Pierce K.A."/>
            <person name="Xavier R.J."/>
            <person name="Alm E.J."/>
        </authorList>
    </citation>
    <scope>NUCLEOTIDE SEQUENCE [LARGE SCALE GENOMIC DNA]</scope>
    <source>
        <strain evidence="2 3">BIOML-A106</strain>
    </source>
</reference>
<comment type="caution">
    <text evidence="2">The sequence shown here is derived from an EMBL/GenBank/DDBJ whole genome shotgun (WGS) entry which is preliminary data.</text>
</comment>
<protein>
    <recommendedName>
        <fullName evidence="4">DUF3244 domain-containing protein</fullName>
    </recommendedName>
</protein>
<accession>A0A642EQG4</accession>
<feature type="signal peptide" evidence="1">
    <location>
        <begin position="1"/>
        <end position="20"/>
    </location>
</feature>
<feature type="chain" id="PRO_5030147159" description="DUF3244 domain-containing protein" evidence="1">
    <location>
        <begin position="21"/>
        <end position="136"/>
    </location>
</feature>
<gene>
    <name evidence="2" type="ORF">F3B44_23535</name>
</gene>
<evidence type="ECO:0008006" key="4">
    <source>
        <dbReference type="Google" id="ProtNLM"/>
    </source>
</evidence>